<sequence length="30" mass="3434">MPGTRTIKCGGEIDIEIKPGNIYYFNYWGP</sequence>
<dbReference type="AlphaFoldDB" id="A0A061CV32"/>
<reference evidence="3 4" key="1">
    <citation type="submission" date="2018-06" db="EMBL/GenBank/DDBJ databases">
        <authorList>
            <consortium name="Pathogen Informatics"/>
            <person name="Doyle S."/>
        </authorList>
    </citation>
    <scope>NUCLEOTIDE SEQUENCE [LARGE SCALE GENOMIC DNA]</scope>
    <source>
        <strain evidence="1 4">NCTC10692</strain>
        <strain evidence="2 3">NCTC10860</strain>
    </source>
</reference>
<protein>
    <submittedName>
        <fullName evidence="1">Uncharacterized protein</fullName>
    </submittedName>
</protein>
<dbReference type="Proteomes" id="UP000254084">
    <property type="component" value="Unassembled WGS sequence"/>
</dbReference>
<name>A0A061CV32_ECTOL</name>
<evidence type="ECO:0000313" key="4">
    <source>
        <dbReference type="Proteomes" id="UP000255303"/>
    </source>
</evidence>
<dbReference type="EMBL" id="UGUW01000004">
    <property type="protein sequence ID" value="SUD60697.1"/>
    <property type="molecule type" value="Genomic_DNA"/>
</dbReference>
<accession>A0A379JX99</accession>
<evidence type="ECO:0000313" key="1">
    <source>
        <dbReference type="EMBL" id="SUD52966.1"/>
    </source>
</evidence>
<evidence type="ECO:0000313" key="2">
    <source>
        <dbReference type="EMBL" id="SUD60697.1"/>
    </source>
</evidence>
<evidence type="ECO:0000313" key="3">
    <source>
        <dbReference type="Proteomes" id="UP000254084"/>
    </source>
</evidence>
<proteinExistence type="predicted"/>
<dbReference type="Proteomes" id="UP000255303">
    <property type="component" value="Unassembled WGS sequence"/>
</dbReference>
<gene>
    <name evidence="1" type="ORF">NCTC10692_03467</name>
    <name evidence="2" type="ORF">NCTC10860_03050</name>
</gene>
<organism evidence="1 4">
    <name type="scientific">Ectopseudomonas oleovorans</name>
    <name type="common">Pseudomonas oleovorans</name>
    <dbReference type="NCBI Taxonomy" id="301"/>
    <lineage>
        <taxon>Bacteria</taxon>
        <taxon>Pseudomonadati</taxon>
        <taxon>Pseudomonadota</taxon>
        <taxon>Gammaproteobacteria</taxon>
        <taxon>Pseudomonadales</taxon>
        <taxon>Pseudomonadaceae</taxon>
        <taxon>Ectopseudomonas</taxon>
    </lineage>
</organism>
<dbReference type="EMBL" id="UGUV01000002">
    <property type="protein sequence ID" value="SUD52966.1"/>
    <property type="molecule type" value="Genomic_DNA"/>
</dbReference>
<accession>A0A061CV32</accession>